<name>A0AAQ1UG42_9BACT</name>
<keyword evidence="1" id="KW-1133">Transmembrane helix</keyword>
<dbReference type="AlphaFoldDB" id="A0AAQ1UG42"/>
<dbReference type="RefSeq" id="WP_004340974.1">
    <property type="nucleotide sequence ID" value="NZ_CALLWX010000024.1"/>
</dbReference>
<evidence type="ECO:0000313" key="3">
    <source>
        <dbReference type="Proteomes" id="UP000255283"/>
    </source>
</evidence>
<feature type="transmembrane region" description="Helical" evidence="1">
    <location>
        <begin position="173"/>
        <end position="193"/>
    </location>
</feature>
<keyword evidence="1" id="KW-0812">Transmembrane</keyword>
<feature type="transmembrane region" description="Helical" evidence="1">
    <location>
        <begin position="56"/>
        <end position="74"/>
    </location>
</feature>
<gene>
    <name evidence="2" type="ORF">NCTC13063_00491</name>
</gene>
<sequence>MRNKAATYIVILLSASQLILILLSWLITAAYPDKTVHSLLSSEGIRWYFGRFVDNLQTPVLVWLLLLGMAWGALDKCGIFHYQPSLYRHRLAMRLVIAEIALCIVVMLLLTAIPHAILLNVTGHLFPGSFSASIIPVLSFMAVVAGGSFGLLSGHYQGFSEFVDSLSEGLRHIAVLFVLYVLGAQLYASLHFVF</sequence>
<protein>
    <submittedName>
        <fullName evidence="2">p-aminobenzoyl-glutamate transporter</fullName>
    </submittedName>
</protein>
<feature type="transmembrane region" description="Helical" evidence="1">
    <location>
        <begin position="95"/>
        <end position="118"/>
    </location>
</feature>
<keyword evidence="1" id="KW-0472">Membrane</keyword>
<proteinExistence type="predicted"/>
<accession>A0AAQ1UG42</accession>
<comment type="caution">
    <text evidence="2">The sequence shown here is derived from an EMBL/GenBank/DDBJ whole genome shotgun (WGS) entry which is preliminary data.</text>
</comment>
<evidence type="ECO:0000313" key="2">
    <source>
        <dbReference type="EMBL" id="SUB79233.1"/>
    </source>
</evidence>
<dbReference type="Proteomes" id="UP000255283">
    <property type="component" value="Unassembled WGS sequence"/>
</dbReference>
<dbReference type="EMBL" id="UGTJ01000001">
    <property type="protein sequence ID" value="SUB79233.1"/>
    <property type="molecule type" value="Genomic_DNA"/>
</dbReference>
<evidence type="ECO:0000256" key="1">
    <source>
        <dbReference type="SAM" id="Phobius"/>
    </source>
</evidence>
<feature type="transmembrane region" description="Helical" evidence="1">
    <location>
        <begin position="130"/>
        <end position="152"/>
    </location>
</feature>
<reference evidence="2 3" key="1">
    <citation type="submission" date="2018-06" db="EMBL/GenBank/DDBJ databases">
        <authorList>
            <consortium name="Pathogen Informatics"/>
            <person name="Doyle S."/>
        </authorList>
    </citation>
    <scope>NUCLEOTIDE SEQUENCE [LARGE SCALE GENOMIC DNA]</scope>
    <source>
        <strain evidence="2 3">NCTC13063</strain>
    </source>
</reference>
<organism evidence="2 3">
    <name type="scientific">Segatella buccae</name>
    <dbReference type="NCBI Taxonomy" id="28126"/>
    <lineage>
        <taxon>Bacteria</taxon>
        <taxon>Pseudomonadati</taxon>
        <taxon>Bacteroidota</taxon>
        <taxon>Bacteroidia</taxon>
        <taxon>Bacteroidales</taxon>
        <taxon>Prevotellaceae</taxon>
        <taxon>Segatella</taxon>
    </lineage>
</organism>